<feature type="non-terminal residue" evidence="2">
    <location>
        <position position="1"/>
    </location>
</feature>
<evidence type="ECO:0000313" key="3">
    <source>
        <dbReference type="Proteomes" id="UP001314170"/>
    </source>
</evidence>
<evidence type="ECO:0000313" key="2">
    <source>
        <dbReference type="EMBL" id="CAK7331957.1"/>
    </source>
</evidence>
<protein>
    <submittedName>
        <fullName evidence="2">Uncharacterized protein</fullName>
    </submittedName>
</protein>
<name>A0AAV1RDG8_9ROSI</name>
<feature type="region of interest" description="Disordered" evidence="1">
    <location>
        <begin position="32"/>
        <end position="59"/>
    </location>
</feature>
<accession>A0AAV1RDG8</accession>
<evidence type="ECO:0000256" key="1">
    <source>
        <dbReference type="SAM" id="MobiDB-lite"/>
    </source>
</evidence>
<gene>
    <name evidence="2" type="ORF">DCAF_LOCUS8735</name>
</gene>
<dbReference type="AlphaFoldDB" id="A0AAV1RDG8"/>
<reference evidence="2 3" key="1">
    <citation type="submission" date="2024-01" db="EMBL/GenBank/DDBJ databases">
        <authorList>
            <person name="Waweru B."/>
        </authorList>
    </citation>
    <scope>NUCLEOTIDE SEQUENCE [LARGE SCALE GENOMIC DNA]</scope>
</reference>
<sequence>GDNMGNGGKGRARAKIEFDWSGLFCVFTHDSDRLSSKGGKAKPNTSQPANQAAKPTSKGQYCAQIRYNAKVIKLGKNVQKFIFIADHLFELRIHVMALLSEKFN</sequence>
<proteinExistence type="predicted"/>
<feature type="compositionally biased region" description="Polar residues" evidence="1">
    <location>
        <begin position="43"/>
        <end position="59"/>
    </location>
</feature>
<dbReference type="EMBL" id="CAWUPB010000913">
    <property type="protein sequence ID" value="CAK7331957.1"/>
    <property type="molecule type" value="Genomic_DNA"/>
</dbReference>
<comment type="caution">
    <text evidence="2">The sequence shown here is derived from an EMBL/GenBank/DDBJ whole genome shotgun (WGS) entry which is preliminary data.</text>
</comment>
<dbReference type="Proteomes" id="UP001314170">
    <property type="component" value="Unassembled WGS sequence"/>
</dbReference>
<organism evidence="2 3">
    <name type="scientific">Dovyalis caffra</name>
    <dbReference type="NCBI Taxonomy" id="77055"/>
    <lineage>
        <taxon>Eukaryota</taxon>
        <taxon>Viridiplantae</taxon>
        <taxon>Streptophyta</taxon>
        <taxon>Embryophyta</taxon>
        <taxon>Tracheophyta</taxon>
        <taxon>Spermatophyta</taxon>
        <taxon>Magnoliopsida</taxon>
        <taxon>eudicotyledons</taxon>
        <taxon>Gunneridae</taxon>
        <taxon>Pentapetalae</taxon>
        <taxon>rosids</taxon>
        <taxon>fabids</taxon>
        <taxon>Malpighiales</taxon>
        <taxon>Salicaceae</taxon>
        <taxon>Flacourtieae</taxon>
        <taxon>Dovyalis</taxon>
    </lineage>
</organism>
<keyword evidence="3" id="KW-1185">Reference proteome</keyword>